<organism evidence="1 2">
    <name type="scientific">Sphingobacterium siyangense</name>
    <dbReference type="NCBI Taxonomy" id="459529"/>
    <lineage>
        <taxon>Bacteria</taxon>
        <taxon>Pseudomonadati</taxon>
        <taxon>Bacteroidota</taxon>
        <taxon>Sphingobacteriia</taxon>
        <taxon>Sphingobacteriales</taxon>
        <taxon>Sphingobacteriaceae</taxon>
        <taxon>Sphingobacterium</taxon>
    </lineage>
</organism>
<sequence>MNVAKVAFDLQNCNYFRP</sequence>
<protein>
    <submittedName>
        <fullName evidence="1">Uncharacterized protein</fullName>
    </submittedName>
</protein>
<comment type="caution">
    <text evidence="1">The sequence shown here is derived from an EMBL/GenBank/DDBJ whole genome shotgun (WGS) entry which is preliminary data.</text>
</comment>
<evidence type="ECO:0000313" key="1">
    <source>
        <dbReference type="EMBL" id="TWI19427.1"/>
    </source>
</evidence>
<dbReference type="AlphaFoldDB" id="A0A562MHL2"/>
<dbReference type="EMBL" id="VLKR01000013">
    <property type="protein sequence ID" value="TWI19427.1"/>
    <property type="molecule type" value="Genomic_DNA"/>
</dbReference>
<proteinExistence type="predicted"/>
<gene>
    <name evidence="1" type="ORF">IQ31_02738</name>
</gene>
<dbReference type="Proteomes" id="UP000315908">
    <property type="component" value="Unassembled WGS sequence"/>
</dbReference>
<accession>A0A562MHL2</accession>
<evidence type="ECO:0000313" key="2">
    <source>
        <dbReference type="Proteomes" id="UP000315908"/>
    </source>
</evidence>
<reference evidence="1 2" key="1">
    <citation type="journal article" date="2015" name="Stand. Genomic Sci.">
        <title>Genomic Encyclopedia of Bacterial and Archaeal Type Strains, Phase III: the genomes of soil and plant-associated and newly described type strains.</title>
        <authorList>
            <person name="Whitman W.B."/>
            <person name="Woyke T."/>
            <person name="Klenk H.P."/>
            <person name="Zhou Y."/>
            <person name="Lilburn T.G."/>
            <person name="Beck B.J."/>
            <person name="De Vos P."/>
            <person name="Vandamme P."/>
            <person name="Eisen J.A."/>
            <person name="Garrity G."/>
            <person name="Hugenholtz P."/>
            <person name="Kyrpides N.C."/>
        </authorList>
    </citation>
    <scope>NUCLEOTIDE SEQUENCE [LARGE SCALE GENOMIC DNA]</scope>
    <source>
        <strain evidence="1 2">CGMCC 1.6855</strain>
    </source>
</reference>
<name>A0A562MHL2_9SPHI</name>